<gene>
    <name evidence="2" type="ORF">M011DRAFT_466859</name>
</gene>
<reference evidence="2" key="1">
    <citation type="journal article" date="2020" name="Stud. Mycol.">
        <title>101 Dothideomycetes genomes: a test case for predicting lifestyles and emergence of pathogens.</title>
        <authorList>
            <person name="Haridas S."/>
            <person name="Albert R."/>
            <person name="Binder M."/>
            <person name="Bloem J."/>
            <person name="Labutti K."/>
            <person name="Salamov A."/>
            <person name="Andreopoulos B."/>
            <person name="Baker S."/>
            <person name="Barry K."/>
            <person name="Bills G."/>
            <person name="Bluhm B."/>
            <person name="Cannon C."/>
            <person name="Castanera R."/>
            <person name="Culley D."/>
            <person name="Daum C."/>
            <person name="Ezra D."/>
            <person name="Gonzalez J."/>
            <person name="Henrissat B."/>
            <person name="Kuo A."/>
            <person name="Liang C."/>
            <person name="Lipzen A."/>
            <person name="Lutzoni F."/>
            <person name="Magnuson J."/>
            <person name="Mondo S."/>
            <person name="Nolan M."/>
            <person name="Ohm R."/>
            <person name="Pangilinan J."/>
            <person name="Park H.-J."/>
            <person name="Ramirez L."/>
            <person name="Alfaro M."/>
            <person name="Sun H."/>
            <person name="Tritt A."/>
            <person name="Yoshinaga Y."/>
            <person name="Zwiers L.-H."/>
            <person name="Turgeon B."/>
            <person name="Goodwin S."/>
            <person name="Spatafora J."/>
            <person name="Crous P."/>
            <person name="Grigoriev I."/>
        </authorList>
    </citation>
    <scope>NUCLEOTIDE SEQUENCE</scope>
    <source>
        <strain evidence="2">CBS 119925</strain>
    </source>
</reference>
<sequence>MLTPLRGQKPRKVSRESISRPIPDDRYPPELHVPAHVGGRAHSPEEEWNIRCGMHAVLRRSDTDTGCILVWARARILLRFQPSSISTWYKVDRWEVRICLASAMPRLQVLAPQSHSCSEDYSRGEVA</sequence>
<feature type="region of interest" description="Disordered" evidence="1">
    <location>
        <begin position="1"/>
        <end position="40"/>
    </location>
</feature>
<proteinExistence type="predicted"/>
<accession>A0A6A6VD25</accession>
<dbReference type="Proteomes" id="UP000799440">
    <property type="component" value="Unassembled WGS sequence"/>
</dbReference>
<dbReference type="EMBL" id="MU006569">
    <property type="protein sequence ID" value="KAF2748465.1"/>
    <property type="molecule type" value="Genomic_DNA"/>
</dbReference>
<evidence type="ECO:0000313" key="2">
    <source>
        <dbReference type="EMBL" id="KAF2748465.1"/>
    </source>
</evidence>
<organism evidence="2 3">
    <name type="scientific">Sporormia fimetaria CBS 119925</name>
    <dbReference type="NCBI Taxonomy" id="1340428"/>
    <lineage>
        <taxon>Eukaryota</taxon>
        <taxon>Fungi</taxon>
        <taxon>Dikarya</taxon>
        <taxon>Ascomycota</taxon>
        <taxon>Pezizomycotina</taxon>
        <taxon>Dothideomycetes</taxon>
        <taxon>Pleosporomycetidae</taxon>
        <taxon>Pleosporales</taxon>
        <taxon>Sporormiaceae</taxon>
        <taxon>Sporormia</taxon>
    </lineage>
</organism>
<feature type="compositionally biased region" description="Basic and acidic residues" evidence="1">
    <location>
        <begin position="13"/>
        <end position="29"/>
    </location>
</feature>
<evidence type="ECO:0000313" key="3">
    <source>
        <dbReference type="Proteomes" id="UP000799440"/>
    </source>
</evidence>
<evidence type="ECO:0000256" key="1">
    <source>
        <dbReference type="SAM" id="MobiDB-lite"/>
    </source>
</evidence>
<keyword evidence="3" id="KW-1185">Reference proteome</keyword>
<name>A0A6A6VD25_9PLEO</name>
<dbReference type="AlphaFoldDB" id="A0A6A6VD25"/>
<protein>
    <submittedName>
        <fullName evidence="2">Uncharacterized protein</fullName>
    </submittedName>
</protein>